<reference evidence="1 2" key="1">
    <citation type="journal article" date="2023" name="Sci. Data">
        <title>Genome assembly of the Korean intertidal mud-creeper Batillaria attramentaria.</title>
        <authorList>
            <person name="Patra A.K."/>
            <person name="Ho P.T."/>
            <person name="Jun S."/>
            <person name="Lee S.J."/>
            <person name="Kim Y."/>
            <person name="Won Y.J."/>
        </authorList>
    </citation>
    <scope>NUCLEOTIDE SEQUENCE [LARGE SCALE GENOMIC DNA]</scope>
    <source>
        <strain evidence="1">Wonlab-2016</strain>
    </source>
</reference>
<keyword evidence="2" id="KW-1185">Reference proteome</keyword>
<protein>
    <submittedName>
        <fullName evidence="1">Uncharacterized protein</fullName>
    </submittedName>
</protein>
<dbReference type="AlphaFoldDB" id="A0ABD0M8F0"/>
<evidence type="ECO:0000313" key="1">
    <source>
        <dbReference type="EMBL" id="KAK7507666.1"/>
    </source>
</evidence>
<proteinExistence type="predicted"/>
<accession>A0ABD0M8F0</accession>
<organism evidence="1 2">
    <name type="scientific">Batillaria attramentaria</name>
    <dbReference type="NCBI Taxonomy" id="370345"/>
    <lineage>
        <taxon>Eukaryota</taxon>
        <taxon>Metazoa</taxon>
        <taxon>Spiralia</taxon>
        <taxon>Lophotrochozoa</taxon>
        <taxon>Mollusca</taxon>
        <taxon>Gastropoda</taxon>
        <taxon>Caenogastropoda</taxon>
        <taxon>Sorbeoconcha</taxon>
        <taxon>Cerithioidea</taxon>
        <taxon>Batillariidae</taxon>
        <taxon>Batillaria</taxon>
    </lineage>
</organism>
<name>A0ABD0M8F0_9CAEN</name>
<evidence type="ECO:0000313" key="2">
    <source>
        <dbReference type="Proteomes" id="UP001519460"/>
    </source>
</evidence>
<dbReference type="Proteomes" id="UP001519460">
    <property type="component" value="Unassembled WGS sequence"/>
</dbReference>
<sequence length="77" mass="8331">MLPPKNKGYAISVVSYHGLRTEAGSPAGVSIQRWVRSVIAASSPAVESVWKKVKTKKLFAEKIGVGLGVFGMFRKKV</sequence>
<dbReference type="EMBL" id="JACVVK020000004">
    <property type="protein sequence ID" value="KAK7507666.1"/>
    <property type="molecule type" value="Genomic_DNA"/>
</dbReference>
<comment type="caution">
    <text evidence="1">The sequence shown here is derived from an EMBL/GenBank/DDBJ whole genome shotgun (WGS) entry which is preliminary data.</text>
</comment>
<gene>
    <name evidence="1" type="ORF">BaRGS_00001601</name>
</gene>